<gene>
    <name evidence="1" type="primary">yhjQ</name>
    <name evidence="1" type="ORF">J2R62_04115</name>
</gene>
<comment type="caution">
    <text evidence="1">The sequence shown here is derived from an EMBL/GenBank/DDBJ whole genome shotgun (WGS) entry which is preliminary data.</text>
</comment>
<evidence type="ECO:0000313" key="1">
    <source>
        <dbReference type="EMBL" id="MBO1107415.1"/>
    </source>
</evidence>
<proteinExistence type="predicted"/>
<dbReference type="InterPro" id="IPR027417">
    <property type="entry name" value="P-loop_NTPase"/>
</dbReference>
<dbReference type="PANTHER" id="PTHR13696:SF52">
    <property type="entry name" value="PARA FAMILY PROTEIN CT_582"/>
    <property type="match status" value="1"/>
</dbReference>
<dbReference type="EMBL" id="JAFNAA010000003">
    <property type="protein sequence ID" value="MBO1107415.1"/>
    <property type="molecule type" value="Genomic_DNA"/>
</dbReference>
<evidence type="ECO:0000313" key="2">
    <source>
        <dbReference type="Proteomes" id="UP000664658"/>
    </source>
</evidence>
<reference evidence="1" key="1">
    <citation type="submission" date="2021-03" db="EMBL/GenBank/DDBJ databases">
        <title>Plesiomonas shigelloides zfcc0051, isolated from zebrafish feces.</title>
        <authorList>
            <person name="Vanderhoek Z."/>
            <person name="Gaulke C."/>
        </authorList>
    </citation>
    <scope>NUCLEOTIDE SEQUENCE</scope>
    <source>
        <strain evidence="1">Zfcc0051</strain>
    </source>
</reference>
<dbReference type="Gene3D" id="3.40.50.300">
    <property type="entry name" value="P-loop containing nucleotide triphosphate hydrolases"/>
    <property type="match status" value="1"/>
</dbReference>
<dbReference type="PANTHER" id="PTHR13696">
    <property type="entry name" value="P-LOOP CONTAINING NUCLEOSIDE TRIPHOSPHATE HYDROLASE"/>
    <property type="match status" value="1"/>
</dbReference>
<organism evidence="1 2">
    <name type="scientific">Plesiomonas shigelloides</name>
    <name type="common">Aeromonas shigelloides</name>
    <dbReference type="NCBI Taxonomy" id="703"/>
    <lineage>
        <taxon>Bacteria</taxon>
        <taxon>Pseudomonadati</taxon>
        <taxon>Pseudomonadota</taxon>
        <taxon>Gammaproteobacteria</taxon>
        <taxon>Enterobacterales</taxon>
        <taxon>Enterobacteriaceae</taxon>
        <taxon>Plesiomonas</taxon>
    </lineage>
</organism>
<protein>
    <submittedName>
        <fullName evidence="1">Cellulose synthase operon protein YhjQ</fullName>
    </submittedName>
</protein>
<dbReference type="InterPro" id="IPR050678">
    <property type="entry name" value="DNA_Partitioning_ATPase"/>
</dbReference>
<dbReference type="SUPFAM" id="SSF52540">
    <property type="entry name" value="P-loop containing nucleoside triphosphate hydrolases"/>
    <property type="match status" value="1"/>
</dbReference>
<dbReference type="Proteomes" id="UP000664658">
    <property type="component" value="Unassembled WGS sequence"/>
</dbReference>
<sequence length="256" mass="28412">MPVIAIQGIRGGCGTTTVAAGLAATLQAMDYPVLLWDLSPHNLLGQHVGLGFHISTGWAQAITEQRPWYQAAFATGYPNLLLLPFGRPTNFAALDTLPSTWLQQAISSLALDRRTWIILDIPRYPLTFAQQAHDIADLWLHVTEADPACHALMYSAAHPAEMLTQQQVTPDAAALDHHYWLVNRHHTYPQLSRDIWQLWQTTLGNKLVPGAIHQDEAIREALATKQLITDFAPQSLAAQDFLSLATWCKKRVEQGS</sequence>
<accession>A0A8I1W540</accession>
<dbReference type="NCBIfam" id="TIGR03371">
    <property type="entry name" value="cellulose_yhjQ"/>
    <property type="match status" value="1"/>
</dbReference>
<dbReference type="RefSeq" id="WP_207541677.1">
    <property type="nucleotide sequence ID" value="NZ_JAFNAA010000003.1"/>
</dbReference>
<dbReference type="InterPro" id="IPR017746">
    <property type="entry name" value="Cellulose_synthase_operon_BcsQ"/>
</dbReference>
<dbReference type="AlphaFoldDB" id="A0A8I1W540"/>
<name>A0A8I1W540_PLESH</name>
<dbReference type="Pfam" id="PF06564">
    <property type="entry name" value="CBP_BcsQ"/>
    <property type="match status" value="1"/>
</dbReference>